<protein>
    <submittedName>
        <fullName evidence="1">Uncharacterized protein</fullName>
    </submittedName>
</protein>
<proteinExistence type="predicted"/>
<name>A0A1K1MXR1_9FLAO</name>
<accession>A0A1K1MXR1</accession>
<organism evidence="1 2">
    <name type="scientific">Sinomicrobium oceani</name>
    <dbReference type="NCBI Taxonomy" id="1150368"/>
    <lineage>
        <taxon>Bacteria</taxon>
        <taxon>Pseudomonadati</taxon>
        <taxon>Bacteroidota</taxon>
        <taxon>Flavobacteriia</taxon>
        <taxon>Flavobacteriales</taxon>
        <taxon>Flavobacteriaceae</taxon>
        <taxon>Sinomicrobium</taxon>
    </lineage>
</organism>
<reference evidence="1 2" key="1">
    <citation type="submission" date="2016-11" db="EMBL/GenBank/DDBJ databases">
        <authorList>
            <person name="Jaros S."/>
            <person name="Januszkiewicz K."/>
            <person name="Wedrychowicz H."/>
        </authorList>
    </citation>
    <scope>NUCLEOTIDE SEQUENCE [LARGE SCALE GENOMIC DNA]</scope>
    <source>
        <strain evidence="1 2">CGMCC 1.12145</strain>
    </source>
</reference>
<dbReference type="AlphaFoldDB" id="A0A1K1MXR1"/>
<keyword evidence="2" id="KW-1185">Reference proteome</keyword>
<dbReference type="Proteomes" id="UP000182248">
    <property type="component" value="Unassembled WGS sequence"/>
</dbReference>
<gene>
    <name evidence="1" type="ORF">SAMN02927921_00884</name>
</gene>
<evidence type="ECO:0000313" key="1">
    <source>
        <dbReference type="EMBL" id="SFW27899.1"/>
    </source>
</evidence>
<evidence type="ECO:0000313" key="2">
    <source>
        <dbReference type="Proteomes" id="UP000182248"/>
    </source>
</evidence>
<dbReference type="EMBL" id="FPJE01000004">
    <property type="protein sequence ID" value="SFW27899.1"/>
    <property type="molecule type" value="Genomic_DNA"/>
</dbReference>
<dbReference type="RefSeq" id="WP_139275997.1">
    <property type="nucleotide sequence ID" value="NZ_FPJE01000004.1"/>
</dbReference>
<dbReference type="OrthoDB" id="912496at2"/>
<sequence>MAVEKDGSTLRFYYIDDSGLVPVAFAAPFPVTIHSFESPMAFHFFTYSGSVPTYINRMFDNNFEHVPGDIEKHIFRMKDFRKDRDDIVSEIIFRYKGAFFMGGYSEDTESYSLWKFQE</sequence>